<dbReference type="EMBL" id="JAUHHV010000007">
    <property type="protein sequence ID" value="KAK1417267.1"/>
    <property type="molecule type" value="Genomic_DNA"/>
</dbReference>
<dbReference type="AlphaFoldDB" id="A0AAD8KAW8"/>
<organism evidence="2 3">
    <name type="scientific">Tagetes erecta</name>
    <name type="common">African marigold</name>
    <dbReference type="NCBI Taxonomy" id="13708"/>
    <lineage>
        <taxon>Eukaryota</taxon>
        <taxon>Viridiplantae</taxon>
        <taxon>Streptophyta</taxon>
        <taxon>Embryophyta</taxon>
        <taxon>Tracheophyta</taxon>
        <taxon>Spermatophyta</taxon>
        <taxon>Magnoliopsida</taxon>
        <taxon>eudicotyledons</taxon>
        <taxon>Gunneridae</taxon>
        <taxon>Pentapetalae</taxon>
        <taxon>asterids</taxon>
        <taxon>campanulids</taxon>
        <taxon>Asterales</taxon>
        <taxon>Asteraceae</taxon>
        <taxon>Asteroideae</taxon>
        <taxon>Heliantheae alliance</taxon>
        <taxon>Tageteae</taxon>
        <taxon>Tagetes</taxon>
    </lineage>
</organism>
<evidence type="ECO:0000256" key="1">
    <source>
        <dbReference type="SAM" id="Phobius"/>
    </source>
</evidence>
<sequence>MRIKTNQKLKLILVIHFYPLLFSFLKATYHAIRLERCVVYVKRIITTSTILLIINKALILLLLLLPCLQKILPATCNNQSNSHLRSKRTFRIQTKRY</sequence>
<comment type="caution">
    <text evidence="2">The sequence shown here is derived from an EMBL/GenBank/DDBJ whole genome shotgun (WGS) entry which is preliminary data.</text>
</comment>
<keyword evidence="1" id="KW-1133">Transmembrane helix</keyword>
<keyword evidence="3" id="KW-1185">Reference proteome</keyword>
<protein>
    <submittedName>
        <fullName evidence="2">Uncharacterized protein</fullName>
    </submittedName>
</protein>
<proteinExistence type="predicted"/>
<keyword evidence="1" id="KW-0812">Transmembrane</keyword>
<gene>
    <name evidence="2" type="ORF">QVD17_26392</name>
</gene>
<feature type="transmembrane region" description="Helical" evidence="1">
    <location>
        <begin position="44"/>
        <end position="65"/>
    </location>
</feature>
<evidence type="ECO:0000313" key="3">
    <source>
        <dbReference type="Proteomes" id="UP001229421"/>
    </source>
</evidence>
<accession>A0AAD8KAW8</accession>
<dbReference type="Proteomes" id="UP001229421">
    <property type="component" value="Unassembled WGS sequence"/>
</dbReference>
<reference evidence="2" key="1">
    <citation type="journal article" date="2023" name="bioRxiv">
        <title>Improved chromosome-level genome assembly for marigold (Tagetes erecta).</title>
        <authorList>
            <person name="Jiang F."/>
            <person name="Yuan L."/>
            <person name="Wang S."/>
            <person name="Wang H."/>
            <person name="Xu D."/>
            <person name="Wang A."/>
            <person name="Fan W."/>
        </authorList>
    </citation>
    <scope>NUCLEOTIDE SEQUENCE</scope>
    <source>
        <strain evidence="2">WSJ</strain>
        <tissue evidence="2">Leaf</tissue>
    </source>
</reference>
<evidence type="ECO:0000313" key="2">
    <source>
        <dbReference type="EMBL" id="KAK1417267.1"/>
    </source>
</evidence>
<feature type="transmembrane region" description="Helical" evidence="1">
    <location>
        <begin position="12"/>
        <end position="32"/>
    </location>
</feature>
<keyword evidence="1" id="KW-0472">Membrane</keyword>
<name>A0AAD8KAW8_TARER</name>